<feature type="compositionally biased region" description="Low complexity" evidence="1">
    <location>
        <begin position="83"/>
        <end position="99"/>
    </location>
</feature>
<keyword evidence="3" id="KW-1185">Reference proteome</keyword>
<sequence length="179" mass="18903">MLVLNLACSQAHRFEGWFGSAADFESQTERGLLTCPMCGVDQIRRMPSAPHLNVSHLRSAKFASAGSAVPGQSSMAPDGTAVATRSTSPPTTQASSTPDSAEVLQALQSVVEKWVAEAIATTEDVGQQFAEEARRIHYGEAQARGIRGQATLDETLALSDEGIEVIALPLAPGAKNKLQ</sequence>
<comment type="caution">
    <text evidence="2">The sequence shown here is derived from an EMBL/GenBank/DDBJ whole genome shotgun (WGS) entry which is preliminary data.</text>
</comment>
<feature type="region of interest" description="Disordered" evidence="1">
    <location>
        <begin position="67"/>
        <end position="99"/>
    </location>
</feature>
<gene>
    <name evidence="2" type="ORF">PRZ01_08065</name>
</gene>
<dbReference type="PIRSF" id="PIRSF032131">
    <property type="entry name" value="UCP032131"/>
    <property type="match status" value="1"/>
</dbReference>
<dbReference type="RefSeq" id="WP_273596255.1">
    <property type="nucleotide sequence ID" value="NZ_JAQQXS010000006.1"/>
</dbReference>
<name>A0ABT5KQK6_9BURK</name>
<organism evidence="2 3">
    <name type="scientific">Roseateles koreensis</name>
    <dbReference type="NCBI Taxonomy" id="2987526"/>
    <lineage>
        <taxon>Bacteria</taxon>
        <taxon>Pseudomonadati</taxon>
        <taxon>Pseudomonadota</taxon>
        <taxon>Betaproteobacteria</taxon>
        <taxon>Burkholderiales</taxon>
        <taxon>Sphaerotilaceae</taxon>
        <taxon>Roseateles</taxon>
    </lineage>
</organism>
<protein>
    <submittedName>
        <fullName evidence="2">DUF1178 family protein</fullName>
    </submittedName>
</protein>
<dbReference type="Pfam" id="PF06676">
    <property type="entry name" value="DUF1178"/>
    <property type="match status" value="1"/>
</dbReference>
<dbReference type="InterPro" id="IPR009562">
    <property type="entry name" value="DUF1178"/>
</dbReference>
<accession>A0ABT5KQK6</accession>
<dbReference type="EMBL" id="JAQQXS010000006">
    <property type="protein sequence ID" value="MDC8785142.1"/>
    <property type="molecule type" value="Genomic_DNA"/>
</dbReference>
<evidence type="ECO:0000256" key="1">
    <source>
        <dbReference type="SAM" id="MobiDB-lite"/>
    </source>
</evidence>
<evidence type="ECO:0000313" key="3">
    <source>
        <dbReference type="Proteomes" id="UP001219862"/>
    </source>
</evidence>
<dbReference type="Proteomes" id="UP001219862">
    <property type="component" value="Unassembled WGS sequence"/>
</dbReference>
<proteinExistence type="predicted"/>
<evidence type="ECO:0000313" key="2">
    <source>
        <dbReference type="EMBL" id="MDC8785142.1"/>
    </source>
</evidence>
<reference evidence="2 3" key="1">
    <citation type="submission" date="2022-10" db="EMBL/GenBank/DDBJ databases">
        <title>paucibacter sp. hw8 Genome sequencing.</title>
        <authorList>
            <person name="Park S."/>
        </authorList>
    </citation>
    <scope>NUCLEOTIDE SEQUENCE [LARGE SCALE GENOMIC DNA]</scope>
    <source>
        <strain evidence="3">hw8</strain>
    </source>
</reference>